<feature type="repeat" description="WD" evidence="5">
    <location>
        <begin position="331"/>
        <end position="360"/>
    </location>
</feature>
<dbReference type="GO" id="GO:0008380">
    <property type="term" value="P:RNA splicing"/>
    <property type="evidence" value="ECO:0007669"/>
    <property type="project" value="UniProtKB-KW"/>
</dbReference>
<dbReference type="Pfam" id="PF00400">
    <property type="entry name" value="WD40"/>
    <property type="match status" value="7"/>
</dbReference>
<dbReference type="InterPro" id="IPR019775">
    <property type="entry name" value="WD40_repeat_CS"/>
</dbReference>
<dbReference type="SUPFAM" id="SSF50978">
    <property type="entry name" value="WD40 repeat-like"/>
    <property type="match status" value="1"/>
</dbReference>
<feature type="repeat" description="WD" evidence="5">
    <location>
        <begin position="361"/>
        <end position="397"/>
    </location>
</feature>
<keyword evidence="1 5" id="KW-0853">WD repeat</keyword>
<feature type="repeat" description="WD" evidence="5">
    <location>
        <begin position="269"/>
        <end position="303"/>
    </location>
</feature>
<dbReference type="FunCoup" id="A0A0D2ULM1">
    <property type="interactions" value="840"/>
</dbReference>
<dbReference type="PROSITE" id="PS50294">
    <property type="entry name" value="WD_REPEATS_REGION"/>
    <property type="match status" value="5"/>
</dbReference>
<dbReference type="Proteomes" id="UP000008743">
    <property type="component" value="Unassembled WGS sequence"/>
</dbReference>
<evidence type="ECO:0000256" key="5">
    <source>
        <dbReference type="PROSITE-ProRule" id="PRU00221"/>
    </source>
</evidence>
<dbReference type="RefSeq" id="XP_004345126.2">
    <property type="nucleotide sequence ID" value="XM_004345076.2"/>
</dbReference>
<proteinExistence type="predicted"/>
<dbReference type="OrthoDB" id="1068471at2759"/>
<feature type="repeat" description="WD" evidence="5">
    <location>
        <begin position="99"/>
        <end position="140"/>
    </location>
</feature>
<feature type="region of interest" description="Disordered" evidence="6">
    <location>
        <begin position="1"/>
        <end position="36"/>
    </location>
</feature>
<dbReference type="InterPro" id="IPR001680">
    <property type="entry name" value="WD40_rpt"/>
</dbReference>
<dbReference type="PRINTS" id="PR00320">
    <property type="entry name" value="GPROTEINBRPT"/>
</dbReference>
<dbReference type="GO" id="GO:0006397">
    <property type="term" value="P:mRNA processing"/>
    <property type="evidence" value="ECO:0007669"/>
    <property type="project" value="UniProtKB-KW"/>
</dbReference>
<keyword evidence="7" id="KW-0436">Ligase</keyword>
<dbReference type="EMBL" id="KE346370">
    <property type="protein sequence ID" value="KJE96001.1"/>
    <property type="molecule type" value="Genomic_DNA"/>
</dbReference>
<keyword evidence="8" id="KW-1185">Reference proteome</keyword>
<dbReference type="PROSITE" id="PS00678">
    <property type="entry name" value="WD_REPEATS_1"/>
    <property type="match status" value="1"/>
</dbReference>
<evidence type="ECO:0000256" key="1">
    <source>
        <dbReference type="ARBA" id="ARBA00022574"/>
    </source>
</evidence>
<dbReference type="Gene3D" id="2.130.10.10">
    <property type="entry name" value="YVTN repeat-like/Quinoprotein amine dehydrogenase"/>
    <property type="match status" value="1"/>
</dbReference>
<reference evidence="8" key="1">
    <citation type="submission" date="2011-02" db="EMBL/GenBank/DDBJ databases">
        <title>The Genome Sequence of Capsaspora owczarzaki ATCC 30864.</title>
        <authorList>
            <person name="Russ C."/>
            <person name="Cuomo C."/>
            <person name="Burger G."/>
            <person name="Gray M.W."/>
            <person name="Holland P.W.H."/>
            <person name="King N."/>
            <person name="Lang F.B.F."/>
            <person name="Roger A.J."/>
            <person name="Ruiz-Trillo I."/>
            <person name="Young S.K."/>
            <person name="Zeng Q."/>
            <person name="Gargeya S."/>
            <person name="Alvarado L."/>
            <person name="Berlin A."/>
            <person name="Chapman S.B."/>
            <person name="Chen Z."/>
            <person name="Freedman E."/>
            <person name="Gellesch M."/>
            <person name="Goldberg J."/>
            <person name="Griggs A."/>
            <person name="Gujja S."/>
            <person name="Heilman E."/>
            <person name="Heiman D."/>
            <person name="Howarth C."/>
            <person name="Mehta T."/>
            <person name="Neiman D."/>
            <person name="Pearson M."/>
            <person name="Roberts A."/>
            <person name="Saif S."/>
            <person name="Shea T."/>
            <person name="Shenoy N."/>
            <person name="Sisk P."/>
            <person name="Stolte C."/>
            <person name="Sykes S."/>
            <person name="White J."/>
            <person name="Yandava C."/>
            <person name="Haas B."/>
            <person name="Nusbaum C."/>
            <person name="Birren B."/>
        </authorList>
    </citation>
    <scope>NUCLEOTIDE SEQUENCE</scope>
    <source>
        <strain evidence="8">ATCC 30864</strain>
    </source>
</reference>
<evidence type="ECO:0000313" key="7">
    <source>
        <dbReference type="EMBL" id="KJE96001.1"/>
    </source>
</evidence>
<dbReference type="PhylomeDB" id="A0A0D2ULM1"/>
<feature type="compositionally biased region" description="Low complexity" evidence="6">
    <location>
        <begin position="11"/>
        <end position="36"/>
    </location>
</feature>
<dbReference type="SMART" id="SM00320">
    <property type="entry name" value="WD40"/>
    <property type="match status" value="7"/>
</dbReference>
<dbReference type="InParanoid" id="A0A0D2ULM1"/>
<dbReference type="InterPro" id="IPR015943">
    <property type="entry name" value="WD40/YVTN_repeat-like_dom_sf"/>
</dbReference>
<dbReference type="PANTHER" id="PTHR44006">
    <property type="entry name" value="U5 SMALL NUCLEAR RIBONUCLEOPROTEIN 40 KDA PROTEIN"/>
    <property type="match status" value="1"/>
</dbReference>
<dbReference type="InterPro" id="IPR036322">
    <property type="entry name" value="WD40_repeat_dom_sf"/>
</dbReference>
<evidence type="ECO:0000313" key="8">
    <source>
        <dbReference type="Proteomes" id="UP000008743"/>
    </source>
</evidence>
<dbReference type="GO" id="GO:0071013">
    <property type="term" value="C:catalytic step 2 spliceosome"/>
    <property type="evidence" value="ECO:0007669"/>
    <property type="project" value="TreeGrafter"/>
</dbReference>
<dbReference type="CDD" id="cd00200">
    <property type="entry name" value="WD40"/>
    <property type="match status" value="1"/>
</dbReference>
<evidence type="ECO:0000256" key="4">
    <source>
        <dbReference type="ARBA" id="ARBA00023187"/>
    </source>
</evidence>
<evidence type="ECO:0000256" key="3">
    <source>
        <dbReference type="ARBA" id="ARBA00022737"/>
    </source>
</evidence>
<name>A0A0D2ULM1_CAPO3</name>
<gene>
    <name evidence="7" type="ORF">CAOG_006377</name>
</gene>
<dbReference type="GO" id="GO:0016874">
    <property type="term" value="F:ligase activity"/>
    <property type="evidence" value="ECO:0007669"/>
    <property type="project" value="UniProtKB-KW"/>
</dbReference>
<accession>A0A0D2ULM1</accession>
<evidence type="ECO:0000256" key="6">
    <source>
        <dbReference type="SAM" id="MobiDB-lite"/>
    </source>
</evidence>
<dbReference type="AlphaFoldDB" id="A0A0D2ULM1"/>
<dbReference type="PANTHER" id="PTHR44006:SF1">
    <property type="entry name" value="U5 SMALL NUCLEAR RIBONUCLEOPROTEIN 40 KDA PROTEIN"/>
    <property type="match status" value="1"/>
</dbReference>
<dbReference type="PROSITE" id="PS50082">
    <property type="entry name" value="WD_REPEATS_2"/>
    <property type="match status" value="6"/>
</dbReference>
<dbReference type="InterPro" id="IPR052234">
    <property type="entry name" value="U5_snRNP_Component"/>
</dbReference>
<feature type="repeat" description="WD" evidence="5">
    <location>
        <begin position="142"/>
        <end position="183"/>
    </location>
</feature>
<keyword evidence="4" id="KW-0508">mRNA splicing</keyword>
<keyword evidence="2" id="KW-0507">mRNA processing</keyword>
<evidence type="ECO:0000256" key="2">
    <source>
        <dbReference type="ARBA" id="ARBA00022664"/>
    </source>
</evidence>
<dbReference type="InterPro" id="IPR020472">
    <property type="entry name" value="WD40_PAC1"/>
</dbReference>
<protein>
    <submittedName>
        <fullName evidence="7">Biotin/lipoate A/B protein ligase</fullName>
    </submittedName>
</protein>
<dbReference type="GO" id="GO:0003723">
    <property type="term" value="F:RNA binding"/>
    <property type="evidence" value="ECO:0007669"/>
    <property type="project" value="TreeGrafter"/>
</dbReference>
<feature type="repeat" description="WD" evidence="5">
    <location>
        <begin position="184"/>
        <end position="226"/>
    </location>
</feature>
<sequence length="397" mass="41912">MKRRHDDGNDDPSPSSASSSSSSAATGSNDAHRAAAGAAAGAAAAAGAIVLSKKPRTDLDLAVVPAASASSSALILHSQHPQLQQRPRLSTLLAPIVLLTGHSAEVTAARFNPAGTILASASLDKSVLLWDTASCKNFANFSGNHTAGILDLQWTSNGERIVTASIDKSVGIWDAANGDRIRRYKAHQGIVNACATALNNQNAIVSGSDDRTTRVWDPRVRAEVHSLACSYPVTSVAVSHGGDTVYAGGLDNVVKVFDLRKPSEPALVLEGHADTITSLSLSPNGNFVLTNAMDNTVRIWDVRPYCPNDRCSTILTGAQHSFEKTLLRANWSPDGNFVAAGSADRFVYVWNANTRALLYRLPGHSGSVNDVTFHPKEPIIASGASDKKIYLGELDLS</sequence>
<dbReference type="STRING" id="595528.A0A0D2ULM1"/>
<organism evidence="7 8">
    <name type="scientific">Capsaspora owczarzaki (strain ATCC 30864)</name>
    <dbReference type="NCBI Taxonomy" id="595528"/>
    <lineage>
        <taxon>Eukaryota</taxon>
        <taxon>Filasterea</taxon>
        <taxon>Capsaspora</taxon>
    </lineage>
</organism>
<keyword evidence="3" id="KW-0677">Repeat</keyword>